<gene>
    <name evidence="1" type="ORF">LLUT_LOCUS33444</name>
</gene>
<protein>
    <submittedName>
        <fullName evidence="1">Uncharacterized protein</fullName>
    </submittedName>
</protein>
<dbReference type="PANTHER" id="PTHR35461:SF1">
    <property type="entry name" value="LOW PROTEIN: ATP-DEPENDENT RNA HELICASE-LIKE PROTEIN"/>
    <property type="match status" value="1"/>
</dbReference>
<dbReference type="Proteomes" id="UP001497480">
    <property type="component" value="Unassembled WGS sequence"/>
</dbReference>
<dbReference type="AlphaFoldDB" id="A0AAV1YHF5"/>
<sequence length="244" mass="27955">MLLRETIHKTKVLFHKSLRNFKSFFLGGYKKLPRSLSFNPFHGHSGNARTYTHFYNEFYDLLQCDLNSRSVQIQSNSFETARTEPRNWALGNRIKRYDDINVNKSIESPALVVSSDAMISTGSNVSFEKQIPLKENCQFGKKGYLDSKNMIEGSKVLAQKMKELEMIESGDTEHELDIEEALHYYSRLTSPVYLDIVNKFFMDMKSEFSLPQPYASMTETKIGEEHGKGKTKNGKTCMAFNLGA</sequence>
<evidence type="ECO:0000313" key="2">
    <source>
        <dbReference type="Proteomes" id="UP001497480"/>
    </source>
</evidence>
<accession>A0AAV1YHF5</accession>
<keyword evidence="2" id="KW-1185">Reference proteome</keyword>
<reference evidence="1 2" key="1">
    <citation type="submission" date="2024-03" db="EMBL/GenBank/DDBJ databases">
        <authorList>
            <person name="Martinez-Hernandez J."/>
        </authorList>
    </citation>
    <scope>NUCLEOTIDE SEQUENCE [LARGE SCALE GENOMIC DNA]</scope>
</reference>
<evidence type="ECO:0000313" key="1">
    <source>
        <dbReference type="EMBL" id="CAL0332384.1"/>
    </source>
</evidence>
<dbReference type="PANTHER" id="PTHR35461">
    <property type="entry name" value="BNAANNG14610D PROTEIN"/>
    <property type="match status" value="1"/>
</dbReference>
<organism evidence="1 2">
    <name type="scientific">Lupinus luteus</name>
    <name type="common">European yellow lupine</name>
    <dbReference type="NCBI Taxonomy" id="3873"/>
    <lineage>
        <taxon>Eukaryota</taxon>
        <taxon>Viridiplantae</taxon>
        <taxon>Streptophyta</taxon>
        <taxon>Embryophyta</taxon>
        <taxon>Tracheophyta</taxon>
        <taxon>Spermatophyta</taxon>
        <taxon>Magnoliopsida</taxon>
        <taxon>eudicotyledons</taxon>
        <taxon>Gunneridae</taxon>
        <taxon>Pentapetalae</taxon>
        <taxon>rosids</taxon>
        <taxon>fabids</taxon>
        <taxon>Fabales</taxon>
        <taxon>Fabaceae</taxon>
        <taxon>Papilionoideae</taxon>
        <taxon>50 kb inversion clade</taxon>
        <taxon>genistoids sensu lato</taxon>
        <taxon>core genistoids</taxon>
        <taxon>Genisteae</taxon>
        <taxon>Lupinus</taxon>
    </lineage>
</organism>
<comment type="caution">
    <text evidence="1">The sequence shown here is derived from an EMBL/GenBank/DDBJ whole genome shotgun (WGS) entry which is preliminary data.</text>
</comment>
<name>A0AAV1YHF5_LUPLU</name>
<dbReference type="EMBL" id="CAXHTB010000024">
    <property type="protein sequence ID" value="CAL0332384.1"/>
    <property type="molecule type" value="Genomic_DNA"/>
</dbReference>
<proteinExistence type="predicted"/>